<dbReference type="SUPFAM" id="SSF52540">
    <property type="entry name" value="P-loop containing nucleoside triphosphate hydrolases"/>
    <property type="match status" value="1"/>
</dbReference>
<protein>
    <recommendedName>
        <fullName evidence="2">KaiC-like domain-containing protein</fullName>
    </recommendedName>
</protein>
<proteinExistence type="predicted"/>
<organism evidence="3 4">
    <name type="scientific">Halarchaeum salinum</name>
    <dbReference type="NCBI Taxonomy" id="489912"/>
    <lineage>
        <taxon>Archaea</taxon>
        <taxon>Methanobacteriati</taxon>
        <taxon>Methanobacteriota</taxon>
        <taxon>Stenosarchaea group</taxon>
        <taxon>Halobacteria</taxon>
        <taxon>Halobacteriales</taxon>
        <taxon>Halobacteriaceae</taxon>
    </lineage>
</organism>
<dbReference type="Gene3D" id="3.40.50.300">
    <property type="entry name" value="P-loop containing nucleotide triphosphate hydrolases"/>
    <property type="match status" value="1"/>
</dbReference>
<sequence>MYLVRGNPGTEKTLLGMEFLSEGLDAGETVRFIHGEESRDDIVANAAALGSGSTSGQSDGHARPHMAVAVTGPGADAHPFRPRSRGNEQSRK</sequence>
<evidence type="ECO:0000313" key="3">
    <source>
        <dbReference type="EMBL" id="GAA0306464.1"/>
    </source>
</evidence>
<evidence type="ECO:0000259" key="2">
    <source>
        <dbReference type="Pfam" id="PF06745"/>
    </source>
</evidence>
<evidence type="ECO:0000256" key="1">
    <source>
        <dbReference type="SAM" id="MobiDB-lite"/>
    </source>
</evidence>
<name>A0AAV3S9P6_9EURY</name>
<feature type="domain" description="KaiC-like" evidence="2">
    <location>
        <begin position="2"/>
        <end position="54"/>
    </location>
</feature>
<dbReference type="Proteomes" id="UP001500837">
    <property type="component" value="Unassembled WGS sequence"/>
</dbReference>
<comment type="caution">
    <text evidence="3">The sequence shown here is derived from an EMBL/GenBank/DDBJ whole genome shotgun (WGS) entry which is preliminary data.</text>
</comment>
<dbReference type="EMBL" id="BAAABL010000059">
    <property type="protein sequence ID" value="GAA0306464.1"/>
    <property type="molecule type" value="Genomic_DNA"/>
</dbReference>
<dbReference type="InterPro" id="IPR014774">
    <property type="entry name" value="KaiC-like_dom"/>
</dbReference>
<accession>A0AAV3S9P6</accession>
<keyword evidence="4" id="KW-1185">Reference proteome</keyword>
<gene>
    <name evidence="3" type="ORF">GCM10009066_20350</name>
</gene>
<reference evidence="3 4" key="1">
    <citation type="journal article" date="2019" name="Int. J. Syst. Evol. Microbiol.">
        <title>The Global Catalogue of Microorganisms (GCM) 10K type strain sequencing project: providing services to taxonomists for standard genome sequencing and annotation.</title>
        <authorList>
            <consortium name="The Broad Institute Genomics Platform"/>
            <consortium name="The Broad Institute Genome Sequencing Center for Infectious Disease"/>
            <person name="Wu L."/>
            <person name="Ma J."/>
        </authorList>
    </citation>
    <scope>NUCLEOTIDE SEQUENCE [LARGE SCALE GENOMIC DNA]</scope>
    <source>
        <strain evidence="3 4">JCM 16330</strain>
    </source>
</reference>
<dbReference type="InterPro" id="IPR027417">
    <property type="entry name" value="P-loop_NTPase"/>
</dbReference>
<dbReference type="Pfam" id="PF06745">
    <property type="entry name" value="ATPase"/>
    <property type="match status" value="1"/>
</dbReference>
<feature type="region of interest" description="Disordered" evidence="1">
    <location>
        <begin position="50"/>
        <end position="92"/>
    </location>
</feature>
<dbReference type="AlphaFoldDB" id="A0AAV3S9P6"/>
<evidence type="ECO:0000313" key="4">
    <source>
        <dbReference type="Proteomes" id="UP001500837"/>
    </source>
</evidence>